<dbReference type="AlphaFoldDB" id="D5CMX5"/>
<evidence type="ECO:0000313" key="13">
    <source>
        <dbReference type="Proteomes" id="UP000001625"/>
    </source>
</evidence>
<evidence type="ECO:0000256" key="11">
    <source>
        <dbReference type="SAM" id="SignalP"/>
    </source>
</evidence>
<comment type="subcellular location">
    <subcellularLocation>
        <location evidence="9">Cell outer membrane</location>
        <topology evidence="9">Lipid-anchor</topology>
    </subcellularLocation>
    <subcellularLocation>
        <location evidence="9">Bacterial flagellum basal body</location>
    </subcellularLocation>
    <subcellularLocation>
        <location evidence="2">Membrane</location>
    </subcellularLocation>
</comment>
<evidence type="ECO:0000256" key="9">
    <source>
        <dbReference type="HAMAP-Rule" id="MF_00415"/>
    </source>
</evidence>
<evidence type="ECO:0000313" key="12">
    <source>
        <dbReference type="EMBL" id="ADE10811.1"/>
    </source>
</evidence>
<dbReference type="GO" id="GO:0071973">
    <property type="term" value="P:bacterial-type flagellum-dependent cell motility"/>
    <property type="evidence" value="ECO:0007669"/>
    <property type="project" value="InterPro"/>
</dbReference>
<keyword evidence="13" id="KW-1185">Reference proteome</keyword>
<feature type="region of interest" description="Disordered" evidence="10">
    <location>
        <begin position="113"/>
        <end position="133"/>
    </location>
</feature>
<dbReference type="OrthoDB" id="9789463at2"/>
<keyword evidence="5 9" id="KW-0732">Signal</keyword>
<protein>
    <recommendedName>
        <fullName evidence="9">Flagellar L-ring protein</fullName>
    </recommendedName>
    <alternativeName>
        <fullName evidence="9">Basal body L-ring protein</fullName>
    </alternativeName>
</protein>
<evidence type="ECO:0000256" key="4">
    <source>
        <dbReference type="ARBA" id="ARBA00011439"/>
    </source>
</evidence>
<sequence length="223" mass="23089" precursor="true">MRNTFGSLWLLALASSLTACVPSTSIKQPLTALPEPKPKVEAVGNGAIFQAGMNERPMFEDRRARNVGDVLTINIVETTAASGKSGHDDTNTGSLALTTPAITAGGVGKNTSFGATGSSSVKSGSASDSSGSNTFSGAITVTVTEVLPNGNLRVAGEKQVAIKLSEEYVRFSGVVNPATISGTNTVQSTQVADVHVEYKGANNIDTAAVISMFNRIFYSVLPF</sequence>
<proteinExistence type="inferred from homology"/>
<evidence type="ECO:0000256" key="1">
    <source>
        <dbReference type="ARBA" id="ARBA00002591"/>
    </source>
</evidence>
<dbReference type="GO" id="GO:0009427">
    <property type="term" value="C:bacterial-type flagellum basal body, distal rod, L ring"/>
    <property type="evidence" value="ECO:0007669"/>
    <property type="project" value="InterPro"/>
</dbReference>
<evidence type="ECO:0000256" key="5">
    <source>
        <dbReference type="ARBA" id="ARBA00022729"/>
    </source>
</evidence>
<evidence type="ECO:0000256" key="2">
    <source>
        <dbReference type="ARBA" id="ARBA00004370"/>
    </source>
</evidence>
<keyword evidence="9" id="KW-0449">Lipoprotein</keyword>
<dbReference type="PRINTS" id="PR01008">
    <property type="entry name" value="FLGLRINGFLGH"/>
</dbReference>
<dbReference type="InterPro" id="IPR000527">
    <property type="entry name" value="Flag_Lring"/>
</dbReference>
<dbReference type="HAMAP" id="MF_00415">
    <property type="entry name" value="FlgH"/>
    <property type="match status" value="1"/>
</dbReference>
<evidence type="ECO:0000256" key="8">
    <source>
        <dbReference type="ARBA" id="ARBA00023237"/>
    </source>
</evidence>
<dbReference type="RefSeq" id="WP_013028710.1">
    <property type="nucleotide sequence ID" value="NC_013959.1"/>
</dbReference>
<evidence type="ECO:0000256" key="7">
    <source>
        <dbReference type="ARBA" id="ARBA00023143"/>
    </source>
</evidence>
<comment type="function">
    <text evidence="1 9">Assembles around the rod to form the L-ring and probably protects the motor/basal body from shearing forces during rotation.</text>
</comment>
<evidence type="ECO:0000256" key="10">
    <source>
        <dbReference type="SAM" id="MobiDB-lite"/>
    </source>
</evidence>
<keyword evidence="12" id="KW-0969">Cilium</keyword>
<evidence type="ECO:0000256" key="6">
    <source>
        <dbReference type="ARBA" id="ARBA00023136"/>
    </source>
</evidence>
<reference evidence="12 13" key="1">
    <citation type="submission" date="2010-03" db="EMBL/GenBank/DDBJ databases">
        <title>Complete sequence of Sideroxydans lithotrophicus ES-1.</title>
        <authorList>
            <consortium name="US DOE Joint Genome Institute"/>
            <person name="Lucas S."/>
            <person name="Copeland A."/>
            <person name="Lapidus A."/>
            <person name="Cheng J.-F."/>
            <person name="Bruce D."/>
            <person name="Goodwin L."/>
            <person name="Pitluck S."/>
            <person name="Munk A.C."/>
            <person name="Detter J.C."/>
            <person name="Han C."/>
            <person name="Tapia R."/>
            <person name="Larimer F."/>
            <person name="Land M."/>
            <person name="Hauser L."/>
            <person name="Kyrpides N."/>
            <person name="Ivanova N."/>
            <person name="Emerson D."/>
            <person name="Woyke T."/>
        </authorList>
    </citation>
    <scope>NUCLEOTIDE SEQUENCE [LARGE SCALE GENOMIC DNA]</scope>
    <source>
        <strain evidence="12 13">ES-1</strain>
    </source>
</reference>
<name>D5CMX5_SIDLE</name>
<accession>D5CMX5</accession>
<comment type="subunit">
    <text evidence="4 9">The basal body constitutes a major portion of the flagellar organelle and consists of four rings (L,P,S, and M) mounted on a central rod.</text>
</comment>
<dbReference type="EMBL" id="CP001965">
    <property type="protein sequence ID" value="ADE10811.1"/>
    <property type="molecule type" value="Genomic_DNA"/>
</dbReference>
<dbReference type="GO" id="GO:0009279">
    <property type="term" value="C:cell outer membrane"/>
    <property type="evidence" value="ECO:0007669"/>
    <property type="project" value="UniProtKB-SubCell"/>
</dbReference>
<dbReference type="PROSITE" id="PS51257">
    <property type="entry name" value="PROKAR_LIPOPROTEIN"/>
    <property type="match status" value="1"/>
</dbReference>
<feature type="signal peptide" evidence="11">
    <location>
        <begin position="1"/>
        <end position="19"/>
    </location>
</feature>
<keyword evidence="7 9" id="KW-0975">Bacterial flagellum</keyword>
<dbReference type="Proteomes" id="UP000001625">
    <property type="component" value="Chromosome"/>
</dbReference>
<dbReference type="KEGG" id="slt:Slit_0571"/>
<dbReference type="HOGENOM" id="CLU_069313_0_0_4"/>
<keyword evidence="6 9" id="KW-0472">Membrane</keyword>
<feature type="compositionally biased region" description="Low complexity" evidence="10">
    <location>
        <begin position="117"/>
        <end position="133"/>
    </location>
</feature>
<dbReference type="PANTHER" id="PTHR34933:SF3">
    <property type="entry name" value="FLAGELLAR L-RING PROTEIN"/>
    <property type="match status" value="1"/>
</dbReference>
<keyword evidence="12" id="KW-0966">Cell projection</keyword>
<feature type="chain" id="PRO_5008952577" description="Flagellar L-ring protein" evidence="11">
    <location>
        <begin position="20"/>
        <end position="223"/>
    </location>
</feature>
<keyword evidence="12" id="KW-0282">Flagellum</keyword>
<evidence type="ECO:0000256" key="3">
    <source>
        <dbReference type="ARBA" id="ARBA00006929"/>
    </source>
</evidence>
<dbReference type="STRING" id="580332.Slit_0571"/>
<keyword evidence="8 9" id="KW-0998">Cell outer membrane</keyword>
<gene>
    <name evidence="9" type="primary">flgH</name>
    <name evidence="12" type="ordered locus">Slit_0571</name>
</gene>
<organism evidence="12 13">
    <name type="scientific">Sideroxydans lithotrophicus (strain ES-1)</name>
    <dbReference type="NCBI Taxonomy" id="580332"/>
    <lineage>
        <taxon>Bacteria</taxon>
        <taxon>Pseudomonadati</taxon>
        <taxon>Pseudomonadota</taxon>
        <taxon>Betaproteobacteria</taxon>
        <taxon>Nitrosomonadales</taxon>
        <taxon>Gallionellaceae</taxon>
        <taxon>Sideroxydans</taxon>
    </lineage>
</organism>
<dbReference type="GO" id="GO:0003774">
    <property type="term" value="F:cytoskeletal motor activity"/>
    <property type="evidence" value="ECO:0007669"/>
    <property type="project" value="InterPro"/>
</dbReference>
<dbReference type="eggNOG" id="COG2063">
    <property type="taxonomic scope" value="Bacteria"/>
</dbReference>
<comment type="similarity">
    <text evidence="3 9">Belongs to the FlgH family.</text>
</comment>
<dbReference type="PANTHER" id="PTHR34933">
    <property type="entry name" value="FLAGELLAR L-RING PROTEIN"/>
    <property type="match status" value="1"/>
</dbReference>
<dbReference type="Pfam" id="PF02107">
    <property type="entry name" value="FlgH"/>
    <property type="match status" value="1"/>
</dbReference>